<dbReference type="InterPro" id="IPR036259">
    <property type="entry name" value="MFS_trans_sf"/>
</dbReference>
<feature type="transmembrane region" description="Helical" evidence="8">
    <location>
        <begin position="419"/>
        <end position="437"/>
    </location>
</feature>
<feature type="transmembrane region" description="Helical" evidence="8">
    <location>
        <begin position="347"/>
        <end position="375"/>
    </location>
</feature>
<feature type="transmembrane region" description="Helical" evidence="8">
    <location>
        <begin position="287"/>
        <end position="308"/>
    </location>
</feature>
<evidence type="ECO:0000256" key="3">
    <source>
        <dbReference type="ARBA" id="ARBA00022448"/>
    </source>
</evidence>
<feature type="transmembrane region" description="Helical" evidence="8">
    <location>
        <begin position="53"/>
        <end position="73"/>
    </location>
</feature>
<feature type="transmembrane region" description="Helical" evidence="8">
    <location>
        <begin position="85"/>
        <end position="104"/>
    </location>
</feature>
<evidence type="ECO:0000259" key="9">
    <source>
        <dbReference type="PROSITE" id="PS50850"/>
    </source>
</evidence>
<evidence type="ECO:0000256" key="2">
    <source>
        <dbReference type="ARBA" id="ARBA00010992"/>
    </source>
</evidence>
<feature type="transmembrane region" description="Helical" evidence="8">
    <location>
        <begin position="320"/>
        <end position="341"/>
    </location>
</feature>
<evidence type="ECO:0000313" key="10">
    <source>
        <dbReference type="EMBL" id="PRW63644.1"/>
    </source>
</evidence>
<evidence type="ECO:0000256" key="6">
    <source>
        <dbReference type="ARBA" id="ARBA00023136"/>
    </source>
</evidence>
<keyword evidence="6 8" id="KW-0472">Membrane</keyword>
<sequence>MTTQETSRADGRPVYVAAAVCAIGALLFGYDTGVISGALLYLKGPLGIADNAFMQGVVTSALLVGAMVGALLGGSLAARLGRRPMTLVVAVVFAVGSLAAALTPDVTTLVVARFVIGLGVGLTSVVVPMYLSEISPTRIRGTLSSLYQFSISVGLLLSYSVNYLLSPWGAWRWMLGLAVIPAVALFVGMLFMPETPRWLASHNRTEQARRVLRRTHRPEEIEQAQAEISAAERQSREQAGWRDLTSPWIRPALKIGLGLAVLQQFVGINTVMYYAPTTLTELGMGNSASIAAQVGIGVIGMLATLVAVRYTDRLGRKRLLLAGSVGMSVSLTVLGVLTLFVGASGTAIGVITIVCLTAYISSFGATWGPVVWVMLPELYPLRIRGPAEGLATWSNWASNFLVSLVFPVLLVGVGQAVSMLLLAVFCVVSFFFVHSFVPETTGRSLENLEEEVTTSNPRSPSRGS</sequence>
<keyword evidence="4 8" id="KW-0812">Transmembrane</keyword>
<feature type="transmembrane region" description="Helical" evidence="8">
    <location>
        <begin position="171"/>
        <end position="192"/>
    </location>
</feature>
<reference evidence="10 11" key="1">
    <citation type="submission" date="2018-03" db="EMBL/GenBank/DDBJ databases">
        <title>Actinopolyspora mortivallis from Sahara, screening for active biomolecules.</title>
        <authorList>
            <person name="Selama O."/>
            <person name="Wellington E.M.H."/>
            <person name="Hacene H."/>
        </authorList>
    </citation>
    <scope>NUCLEOTIDE SEQUENCE [LARGE SCALE GENOMIC DNA]</scope>
    <source>
        <strain evidence="10 11">M5A</strain>
    </source>
</reference>
<dbReference type="Pfam" id="PF00083">
    <property type="entry name" value="Sugar_tr"/>
    <property type="match status" value="1"/>
</dbReference>
<protein>
    <submittedName>
        <fullName evidence="10">MFS transporter</fullName>
    </submittedName>
</protein>
<dbReference type="SUPFAM" id="SSF103473">
    <property type="entry name" value="MFS general substrate transporter"/>
    <property type="match status" value="1"/>
</dbReference>
<gene>
    <name evidence="10" type="ORF">CEP50_09270</name>
</gene>
<evidence type="ECO:0000256" key="8">
    <source>
        <dbReference type="SAM" id="Phobius"/>
    </source>
</evidence>
<dbReference type="PANTHER" id="PTHR48020:SF12">
    <property type="entry name" value="PROTON MYO-INOSITOL COTRANSPORTER"/>
    <property type="match status" value="1"/>
</dbReference>
<dbReference type="InterPro" id="IPR020846">
    <property type="entry name" value="MFS_dom"/>
</dbReference>
<name>A0A2T0GX19_ACTMO</name>
<feature type="transmembrane region" description="Helical" evidence="8">
    <location>
        <begin position="252"/>
        <end position="275"/>
    </location>
</feature>
<proteinExistence type="inferred from homology"/>
<dbReference type="InterPro" id="IPR050814">
    <property type="entry name" value="Myo-inositol_Transporter"/>
</dbReference>
<organism evidence="10 11">
    <name type="scientific">Actinopolyspora mortivallis</name>
    <dbReference type="NCBI Taxonomy" id="33906"/>
    <lineage>
        <taxon>Bacteria</taxon>
        <taxon>Bacillati</taxon>
        <taxon>Actinomycetota</taxon>
        <taxon>Actinomycetes</taxon>
        <taxon>Actinopolysporales</taxon>
        <taxon>Actinopolysporaceae</taxon>
        <taxon>Actinopolyspora</taxon>
    </lineage>
</organism>
<feature type="transmembrane region" description="Helical" evidence="8">
    <location>
        <begin position="14"/>
        <end position="41"/>
    </location>
</feature>
<comment type="subcellular location">
    <subcellularLocation>
        <location evidence="1">Cell membrane</location>
        <topology evidence="1">Multi-pass membrane protein</topology>
    </subcellularLocation>
</comment>
<dbReference type="RefSeq" id="WP_106113530.1">
    <property type="nucleotide sequence ID" value="NZ_PVSR01000011.1"/>
</dbReference>
<dbReference type="InterPro" id="IPR003663">
    <property type="entry name" value="Sugar/inositol_transpt"/>
</dbReference>
<dbReference type="AlphaFoldDB" id="A0A2T0GX19"/>
<dbReference type="GO" id="GO:0022857">
    <property type="term" value="F:transmembrane transporter activity"/>
    <property type="evidence" value="ECO:0007669"/>
    <property type="project" value="InterPro"/>
</dbReference>
<dbReference type="InterPro" id="IPR005829">
    <property type="entry name" value="Sugar_transporter_CS"/>
</dbReference>
<comment type="similarity">
    <text evidence="2 7">Belongs to the major facilitator superfamily. Sugar transporter (TC 2.A.1.1) family.</text>
</comment>
<keyword evidence="3 7" id="KW-0813">Transport</keyword>
<dbReference type="InterPro" id="IPR005828">
    <property type="entry name" value="MFS_sugar_transport-like"/>
</dbReference>
<evidence type="ECO:0000256" key="5">
    <source>
        <dbReference type="ARBA" id="ARBA00022989"/>
    </source>
</evidence>
<dbReference type="PRINTS" id="PR00171">
    <property type="entry name" value="SUGRTRNSPORT"/>
</dbReference>
<dbReference type="Proteomes" id="UP000239352">
    <property type="component" value="Unassembled WGS sequence"/>
</dbReference>
<dbReference type="EMBL" id="PVSR01000011">
    <property type="protein sequence ID" value="PRW63644.1"/>
    <property type="molecule type" value="Genomic_DNA"/>
</dbReference>
<dbReference type="FunCoup" id="A0A2T0GX19">
    <property type="interactions" value="157"/>
</dbReference>
<dbReference type="Gene3D" id="1.20.1250.20">
    <property type="entry name" value="MFS general substrate transporter like domains"/>
    <property type="match status" value="1"/>
</dbReference>
<evidence type="ECO:0000313" key="11">
    <source>
        <dbReference type="Proteomes" id="UP000239352"/>
    </source>
</evidence>
<dbReference type="InParanoid" id="A0A2T0GX19"/>
<evidence type="ECO:0000256" key="4">
    <source>
        <dbReference type="ARBA" id="ARBA00022692"/>
    </source>
</evidence>
<feature type="transmembrane region" description="Helical" evidence="8">
    <location>
        <begin position="110"/>
        <end position="131"/>
    </location>
</feature>
<dbReference type="PROSITE" id="PS00217">
    <property type="entry name" value="SUGAR_TRANSPORT_2"/>
    <property type="match status" value="1"/>
</dbReference>
<feature type="domain" description="Major facilitator superfamily (MFS) profile" evidence="9">
    <location>
        <begin position="17"/>
        <end position="441"/>
    </location>
</feature>
<dbReference type="STRING" id="1050202.GCA_000384035_01363"/>
<keyword evidence="5 8" id="KW-1133">Transmembrane helix</keyword>
<feature type="transmembrane region" description="Helical" evidence="8">
    <location>
        <begin position="143"/>
        <end position="165"/>
    </location>
</feature>
<dbReference type="FunFam" id="1.20.1250.20:FF:000134">
    <property type="entry name" value="MFS sugar transporter protein"/>
    <property type="match status" value="1"/>
</dbReference>
<dbReference type="PROSITE" id="PS50850">
    <property type="entry name" value="MFS"/>
    <property type="match status" value="1"/>
</dbReference>
<dbReference type="PANTHER" id="PTHR48020">
    <property type="entry name" value="PROTON MYO-INOSITOL COTRANSPORTER"/>
    <property type="match status" value="1"/>
</dbReference>
<comment type="caution">
    <text evidence="10">The sequence shown here is derived from an EMBL/GenBank/DDBJ whole genome shotgun (WGS) entry which is preliminary data.</text>
</comment>
<evidence type="ECO:0000256" key="7">
    <source>
        <dbReference type="RuleBase" id="RU003346"/>
    </source>
</evidence>
<accession>A0A2T0GX19</accession>
<dbReference type="GO" id="GO:0005886">
    <property type="term" value="C:plasma membrane"/>
    <property type="evidence" value="ECO:0007669"/>
    <property type="project" value="UniProtKB-SubCell"/>
</dbReference>
<evidence type="ECO:0000256" key="1">
    <source>
        <dbReference type="ARBA" id="ARBA00004651"/>
    </source>
</evidence>
<dbReference type="NCBIfam" id="TIGR00879">
    <property type="entry name" value="SP"/>
    <property type="match status" value="1"/>
</dbReference>
<feature type="transmembrane region" description="Helical" evidence="8">
    <location>
        <begin position="396"/>
        <end position="413"/>
    </location>
</feature>
<keyword evidence="11" id="KW-1185">Reference proteome</keyword>